<proteinExistence type="predicted"/>
<dbReference type="PIRSF" id="PIRSF034285">
    <property type="entry name" value="UCP034285"/>
    <property type="match status" value="1"/>
</dbReference>
<dbReference type="InterPro" id="IPR027417">
    <property type="entry name" value="P-loop_NTPase"/>
</dbReference>
<dbReference type="InterPro" id="IPR017026">
    <property type="entry name" value="ImuA"/>
</dbReference>
<evidence type="ECO:0000313" key="1">
    <source>
        <dbReference type="EMBL" id="PWG03149.1"/>
    </source>
</evidence>
<organism evidence="1 2">
    <name type="scientific">Allosphingosinicella humi</name>
    <dbReference type="NCBI Taxonomy" id="2068657"/>
    <lineage>
        <taxon>Bacteria</taxon>
        <taxon>Pseudomonadati</taxon>
        <taxon>Pseudomonadota</taxon>
        <taxon>Alphaproteobacteria</taxon>
        <taxon>Sphingomonadales</taxon>
        <taxon>Sphingomonadaceae</taxon>
        <taxon>Allosphingosinicella</taxon>
    </lineage>
</organism>
<gene>
    <name evidence="1" type="ORF">DF286_09940</name>
</gene>
<dbReference type="Gene3D" id="3.40.50.300">
    <property type="entry name" value="P-loop containing nucleotide triphosphate hydrolases"/>
    <property type="match status" value="1"/>
</dbReference>
<dbReference type="SUPFAM" id="SSF52540">
    <property type="entry name" value="P-loop containing nucleoside triphosphate hydrolases"/>
    <property type="match status" value="1"/>
</dbReference>
<dbReference type="EMBL" id="QFFF01000001">
    <property type="protein sequence ID" value="PWG03149.1"/>
    <property type="molecule type" value="Genomic_DNA"/>
</dbReference>
<reference evidence="1 2" key="1">
    <citation type="submission" date="2018-05" db="EMBL/GenBank/DDBJ databases">
        <title>Genome of Sphingosinicella humi QZX222.</title>
        <authorList>
            <person name="Qiao Z."/>
            <person name="Wang G."/>
        </authorList>
    </citation>
    <scope>NUCLEOTIDE SEQUENCE [LARGE SCALE GENOMIC DNA]</scope>
    <source>
        <strain evidence="1 2">QZX222</strain>
    </source>
</reference>
<dbReference type="OrthoDB" id="7202530at2"/>
<dbReference type="RefSeq" id="WP_109271287.1">
    <property type="nucleotide sequence ID" value="NZ_QFFF01000001.1"/>
</dbReference>
<accession>A0A2U2J468</accession>
<keyword evidence="2" id="KW-1185">Reference proteome</keyword>
<evidence type="ECO:0000313" key="2">
    <source>
        <dbReference type="Proteomes" id="UP000245916"/>
    </source>
</evidence>
<dbReference type="AlphaFoldDB" id="A0A2U2J468"/>
<comment type="caution">
    <text evidence="1">The sequence shown here is derived from an EMBL/GenBank/DDBJ whole genome shotgun (WGS) entry which is preliminary data.</text>
</comment>
<protein>
    <submittedName>
        <fullName evidence="1">Protein ImuA</fullName>
    </submittedName>
</protein>
<dbReference type="Proteomes" id="UP000245916">
    <property type="component" value="Unassembled WGS sequence"/>
</dbReference>
<name>A0A2U2J468_9SPHN</name>
<sequence length="253" mass="27079">MPGPSPTRNPHLAALRAEVRAIEAAGRRKERGCLPFDVEAMDRRLDGGGLAIAALHEMTGERPGLSDDAAATLFAAGIAARLPGAVLWTLARRDLFAPGLMQAGLPPDRVLYAEARSDEEVLAVMEEGLRHGGLAAVVGEIARVSMASTRRLQLAAEEGGTTALMLKRWRKAEEDPLGIPSAAMTRWRIACVPGAELPVEEGVGRARWRLTLARQRGGQAFEWIMEATDAEGRLALPAELRDRQTAAAGRLAA</sequence>